<feature type="compositionally biased region" description="Basic residues" evidence="5">
    <location>
        <begin position="32"/>
        <end position="44"/>
    </location>
</feature>
<dbReference type="InterPro" id="IPR001781">
    <property type="entry name" value="Znf_LIM"/>
</dbReference>
<dbReference type="OrthoDB" id="6518752at2759"/>
<dbReference type="GO" id="GO:0046872">
    <property type="term" value="F:metal ion binding"/>
    <property type="evidence" value="ECO:0007669"/>
    <property type="project" value="UniProtKB-KW"/>
</dbReference>
<feature type="region of interest" description="Disordered" evidence="5">
    <location>
        <begin position="211"/>
        <end position="233"/>
    </location>
</feature>
<keyword evidence="1 4" id="KW-0479">Metal-binding</keyword>
<feature type="compositionally biased region" description="Basic and acidic residues" evidence="5">
    <location>
        <begin position="145"/>
        <end position="166"/>
    </location>
</feature>
<dbReference type="SMART" id="SM00132">
    <property type="entry name" value="LIM"/>
    <property type="match status" value="1"/>
</dbReference>
<organism evidence="7 8">
    <name type="scientific">Tetranychus urticae</name>
    <name type="common">Two-spotted spider mite</name>
    <dbReference type="NCBI Taxonomy" id="32264"/>
    <lineage>
        <taxon>Eukaryota</taxon>
        <taxon>Metazoa</taxon>
        <taxon>Ecdysozoa</taxon>
        <taxon>Arthropoda</taxon>
        <taxon>Chelicerata</taxon>
        <taxon>Arachnida</taxon>
        <taxon>Acari</taxon>
        <taxon>Acariformes</taxon>
        <taxon>Trombidiformes</taxon>
        <taxon>Prostigmata</taxon>
        <taxon>Eleutherengona</taxon>
        <taxon>Raphignathae</taxon>
        <taxon>Tetranychoidea</taxon>
        <taxon>Tetranychidae</taxon>
        <taxon>Tetranychus</taxon>
    </lineage>
</organism>
<protein>
    <recommendedName>
        <fullName evidence="6">LIM zinc-binding domain-containing protein</fullName>
    </recommendedName>
</protein>
<accession>T1L0K1</accession>
<name>T1L0K1_TETUR</name>
<feature type="compositionally biased region" description="Polar residues" evidence="5">
    <location>
        <begin position="214"/>
        <end position="226"/>
    </location>
</feature>
<reference evidence="7" key="2">
    <citation type="submission" date="2015-06" db="UniProtKB">
        <authorList>
            <consortium name="EnsemblMetazoa"/>
        </authorList>
    </citation>
    <scope>IDENTIFICATION</scope>
</reference>
<feature type="domain" description="LIM zinc-binding" evidence="6">
    <location>
        <begin position="298"/>
        <end position="359"/>
    </location>
</feature>
<evidence type="ECO:0000259" key="6">
    <source>
        <dbReference type="PROSITE" id="PS50023"/>
    </source>
</evidence>
<dbReference type="AlphaFoldDB" id="T1L0K1"/>
<dbReference type="Gene3D" id="2.10.110.10">
    <property type="entry name" value="Cysteine Rich Protein"/>
    <property type="match status" value="1"/>
</dbReference>
<sequence>MTQMEIDNLIDNLESDLRSPNKPSKGSALKSRSSKHQEIRKHQKSYYSEKSVVFPPNQNEIIKEDTPQNEVKVSSVPVKAKAKMFDKIVASSKSDSKSDSGLVETHERKSRPITRDNSRSNPMAIAKLRYRSTSSSSHRSPSNHYDNKVTYRRSESSPRRQEFFRHRDSRHGKPLPGVNQFIGSSWPNGLDQAGNRDSDEGIHYNRYPRPVYSPQPSSVGWSTPASSPEPPREMSPIKKVFVKRQEANPPSPLPDYMKNLRLMEINDPPYSHVIPPKFGTLTRRRYPNIAKDPSPHGPPCGLCYEPIDEDRCIVQEGVQYHVWHYACSYCLVTLKQNDFTIVKDNKPFCTNCYRRMLVPNN</sequence>
<keyword evidence="8" id="KW-1185">Reference proteome</keyword>
<dbReference type="EnsemblMetazoa" id="tetur30g01000.1">
    <property type="protein sequence ID" value="tetur30g01000.1"/>
    <property type="gene ID" value="tetur30g01000"/>
</dbReference>
<evidence type="ECO:0000313" key="7">
    <source>
        <dbReference type="EnsemblMetazoa" id="tetur30g01000.1"/>
    </source>
</evidence>
<feature type="region of interest" description="Disordered" evidence="5">
    <location>
        <begin position="1"/>
        <end position="75"/>
    </location>
</feature>
<dbReference type="STRING" id="32264.T1L0K1"/>
<dbReference type="OMA" id="PREMSPI"/>
<proteinExistence type="predicted"/>
<evidence type="ECO:0000256" key="3">
    <source>
        <dbReference type="ARBA" id="ARBA00023038"/>
    </source>
</evidence>
<evidence type="ECO:0000256" key="1">
    <source>
        <dbReference type="ARBA" id="ARBA00022723"/>
    </source>
</evidence>
<evidence type="ECO:0000256" key="2">
    <source>
        <dbReference type="ARBA" id="ARBA00022833"/>
    </source>
</evidence>
<feature type="region of interest" description="Disordered" evidence="5">
    <location>
        <begin position="88"/>
        <end position="178"/>
    </location>
</feature>
<dbReference type="PROSITE" id="PS00478">
    <property type="entry name" value="LIM_DOMAIN_1"/>
    <property type="match status" value="1"/>
</dbReference>
<dbReference type="KEGG" id="tut:107369140"/>
<evidence type="ECO:0000256" key="5">
    <source>
        <dbReference type="SAM" id="MobiDB-lite"/>
    </source>
</evidence>
<keyword evidence="3 4" id="KW-0440">LIM domain</keyword>
<evidence type="ECO:0000256" key="4">
    <source>
        <dbReference type="PROSITE-ProRule" id="PRU00125"/>
    </source>
</evidence>
<dbReference type="Pfam" id="PF00412">
    <property type="entry name" value="LIM"/>
    <property type="match status" value="1"/>
</dbReference>
<dbReference type="PROSITE" id="PS50023">
    <property type="entry name" value="LIM_DOMAIN_2"/>
    <property type="match status" value="1"/>
</dbReference>
<dbReference type="EMBL" id="CAEY01000867">
    <property type="status" value="NOT_ANNOTATED_CDS"/>
    <property type="molecule type" value="Genomic_DNA"/>
</dbReference>
<reference evidence="8" key="1">
    <citation type="submission" date="2011-08" db="EMBL/GenBank/DDBJ databases">
        <authorList>
            <person name="Rombauts S."/>
        </authorList>
    </citation>
    <scope>NUCLEOTIDE SEQUENCE</scope>
    <source>
        <strain evidence="8">London</strain>
    </source>
</reference>
<evidence type="ECO:0000313" key="8">
    <source>
        <dbReference type="Proteomes" id="UP000015104"/>
    </source>
</evidence>
<keyword evidence="2 4" id="KW-0862">Zinc</keyword>
<dbReference type="HOGENOM" id="CLU_767981_0_0_1"/>
<gene>
    <name evidence="7" type="primary">107369140</name>
</gene>
<dbReference type="Proteomes" id="UP000015104">
    <property type="component" value="Unassembled WGS sequence"/>
</dbReference>
<feature type="compositionally biased region" description="Low complexity" evidence="5">
    <location>
        <begin position="131"/>
        <end position="142"/>
    </location>
</feature>